<proteinExistence type="predicted"/>
<dbReference type="PROSITE" id="PS50089">
    <property type="entry name" value="ZF_RING_2"/>
    <property type="match status" value="1"/>
</dbReference>
<feature type="domain" description="RING-type" evidence="9">
    <location>
        <begin position="105"/>
        <end position="146"/>
    </location>
</feature>
<dbReference type="GO" id="GO:0061630">
    <property type="term" value="F:ubiquitin protein ligase activity"/>
    <property type="evidence" value="ECO:0007669"/>
    <property type="project" value="UniProtKB-EC"/>
</dbReference>
<evidence type="ECO:0000256" key="1">
    <source>
        <dbReference type="ARBA" id="ARBA00000900"/>
    </source>
</evidence>
<evidence type="ECO:0000256" key="3">
    <source>
        <dbReference type="ARBA" id="ARBA00022679"/>
    </source>
</evidence>
<name>A0AA41W058_PAPNU</name>
<evidence type="ECO:0000256" key="7">
    <source>
        <dbReference type="ARBA" id="ARBA00022833"/>
    </source>
</evidence>
<dbReference type="CDD" id="cd16454">
    <property type="entry name" value="RING-H2_PA-TM-RING"/>
    <property type="match status" value="1"/>
</dbReference>
<evidence type="ECO:0000256" key="2">
    <source>
        <dbReference type="ARBA" id="ARBA00012483"/>
    </source>
</evidence>
<evidence type="ECO:0000313" key="10">
    <source>
        <dbReference type="EMBL" id="MCL7050707.1"/>
    </source>
</evidence>
<dbReference type="Proteomes" id="UP001177140">
    <property type="component" value="Unassembled WGS sequence"/>
</dbReference>
<keyword evidence="6" id="KW-0833">Ubl conjugation pathway</keyword>
<dbReference type="PANTHER" id="PTHR22937:SF65">
    <property type="entry name" value="E3 UBIQUITIN-PROTEIN LIGASE ARK2C"/>
    <property type="match status" value="1"/>
</dbReference>
<dbReference type="InterPro" id="IPR045191">
    <property type="entry name" value="MBR1/2-like"/>
</dbReference>
<dbReference type="SUPFAM" id="SSF57850">
    <property type="entry name" value="RING/U-box"/>
    <property type="match status" value="1"/>
</dbReference>
<dbReference type="EC" id="2.3.2.27" evidence="2"/>
<dbReference type="Pfam" id="PF13639">
    <property type="entry name" value="zf-RING_2"/>
    <property type="match status" value="1"/>
</dbReference>
<dbReference type="Gene3D" id="3.30.40.10">
    <property type="entry name" value="Zinc/RING finger domain, C3HC4 (zinc finger)"/>
    <property type="match status" value="1"/>
</dbReference>
<keyword evidence="3" id="KW-0808">Transferase</keyword>
<evidence type="ECO:0000256" key="5">
    <source>
        <dbReference type="ARBA" id="ARBA00022771"/>
    </source>
</evidence>
<dbReference type="InterPro" id="IPR001841">
    <property type="entry name" value="Znf_RING"/>
</dbReference>
<dbReference type="SMART" id="SM00184">
    <property type="entry name" value="RING"/>
    <property type="match status" value="1"/>
</dbReference>
<organism evidence="10 11">
    <name type="scientific">Papaver nudicaule</name>
    <name type="common">Iceland poppy</name>
    <dbReference type="NCBI Taxonomy" id="74823"/>
    <lineage>
        <taxon>Eukaryota</taxon>
        <taxon>Viridiplantae</taxon>
        <taxon>Streptophyta</taxon>
        <taxon>Embryophyta</taxon>
        <taxon>Tracheophyta</taxon>
        <taxon>Spermatophyta</taxon>
        <taxon>Magnoliopsida</taxon>
        <taxon>Ranunculales</taxon>
        <taxon>Papaveraceae</taxon>
        <taxon>Papaveroideae</taxon>
        <taxon>Papaver</taxon>
    </lineage>
</organism>
<dbReference type="InterPro" id="IPR013083">
    <property type="entry name" value="Znf_RING/FYVE/PHD"/>
</dbReference>
<dbReference type="EMBL" id="JAJJMA010330759">
    <property type="protein sequence ID" value="MCL7050707.1"/>
    <property type="molecule type" value="Genomic_DNA"/>
</dbReference>
<accession>A0AA41W058</accession>
<evidence type="ECO:0000256" key="8">
    <source>
        <dbReference type="PROSITE-ProRule" id="PRU00175"/>
    </source>
</evidence>
<reference evidence="10" key="1">
    <citation type="submission" date="2022-03" db="EMBL/GenBank/DDBJ databases">
        <title>A functionally conserved STORR gene fusion in Papaver species that diverged 16.8 million years ago.</title>
        <authorList>
            <person name="Catania T."/>
        </authorList>
    </citation>
    <scope>NUCLEOTIDE SEQUENCE</scope>
    <source>
        <strain evidence="10">S-191538</strain>
    </source>
</reference>
<protein>
    <recommendedName>
        <fullName evidence="2">RING-type E3 ubiquitin transferase</fullName>
        <ecNumber evidence="2">2.3.2.27</ecNumber>
    </recommendedName>
</protein>
<evidence type="ECO:0000259" key="9">
    <source>
        <dbReference type="PROSITE" id="PS50089"/>
    </source>
</evidence>
<keyword evidence="7" id="KW-0862">Zinc</keyword>
<evidence type="ECO:0000256" key="4">
    <source>
        <dbReference type="ARBA" id="ARBA00022723"/>
    </source>
</evidence>
<comment type="catalytic activity">
    <reaction evidence="1">
        <text>S-ubiquitinyl-[E2 ubiquitin-conjugating enzyme]-L-cysteine + [acceptor protein]-L-lysine = [E2 ubiquitin-conjugating enzyme]-L-cysteine + N(6)-ubiquitinyl-[acceptor protein]-L-lysine.</text>
        <dbReference type="EC" id="2.3.2.27"/>
    </reaction>
</comment>
<evidence type="ECO:0000256" key="6">
    <source>
        <dbReference type="ARBA" id="ARBA00022786"/>
    </source>
</evidence>
<keyword evidence="11" id="KW-1185">Reference proteome</keyword>
<dbReference type="AlphaFoldDB" id="A0AA41W058"/>
<dbReference type="GO" id="GO:0008270">
    <property type="term" value="F:zinc ion binding"/>
    <property type="evidence" value="ECO:0007669"/>
    <property type="project" value="UniProtKB-KW"/>
</dbReference>
<sequence length="160" mass="18388">MPKLKSDYMIDILSANVLQFQIRNEDGIRLVQYNFGTVLPLRINVVRSPNIDSMSYEEIMELQERIGTVERGLLEETVSSHLKNRVHPGATTSVDSTAEENTIICTICQEEYENKDIIGTLDCQHEYHADCITQWLTQRNVCPLCRRQGLKAMEENTKIK</sequence>
<keyword evidence="4" id="KW-0479">Metal-binding</keyword>
<comment type="caution">
    <text evidence="10">The sequence shown here is derived from an EMBL/GenBank/DDBJ whole genome shotgun (WGS) entry which is preliminary data.</text>
</comment>
<gene>
    <name evidence="10" type="ORF">MKW94_008397</name>
</gene>
<keyword evidence="5 8" id="KW-0863">Zinc-finger</keyword>
<dbReference type="PANTHER" id="PTHR22937">
    <property type="entry name" value="E3 UBIQUITIN-PROTEIN LIGASE RNF165"/>
    <property type="match status" value="1"/>
</dbReference>
<evidence type="ECO:0000313" key="11">
    <source>
        <dbReference type="Proteomes" id="UP001177140"/>
    </source>
</evidence>